<dbReference type="Pfam" id="PF13912">
    <property type="entry name" value="zf-C2H2_6"/>
    <property type="match status" value="1"/>
</dbReference>
<dbReference type="Proteomes" id="UP000507470">
    <property type="component" value="Unassembled WGS sequence"/>
</dbReference>
<feature type="domain" description="C2H2-type" evidence="12">
    <location>
        <begin position="141"/>
        <end position="168"/>
    </location>
</feature>
<dbReference type="InterPro" id="IPR013087">
    <property type="entry name" value="Znf_C2H2_type"/>
</dbReference>
<keyword evidence="14" id="KW-1185">Reference proteome</keyword>
<dbReference type="GO" id="GO:0001655">
    <property type="term" value="P:urogenital system development"/>
    <property type="evidence" value="ECO:0007669"/>
    <property type="project" value="TreeGrafter"/>
</dbReference>
<gene>
    <name evidence="13" type="ORF">MCOR_54635</name>
</gene>
<dbReference type="FunFam" id="3.30.160.60:FF:000090">
    <property type="entry name" value="Odd-skipped-related transciption factor 2"/>
    <property type="match status" value="1"/>
</dbReference>
<evidence type="ECO:0000256" key="5">
    <source>
        <dbReference type="ARBA" id="ARBA00022833"/>
    </source>
</evidence>
<dbReference type="InterPro" id="IPR036236">
    <property type="entry name" value="Znf_C2H2_sf"/>
</dbReference>
<keyword evidence="8" id="KW-0539">Nucleus</keyword>
<dbReference type="SUPFAM" id="SSF57667">
    <property type="entry name" value="beta-beta-alpha zinc fingers"/>
    <property type="match status" value="2"/>
</dbReference>
<dbReference type="GO" id="GO:0000977">
    <property type="term" value="F:RNA polymerase II transcription regulatory region sequence-specific DNA binding"/>
    <property type="evidence" value="ECO:0007669"/>
    <property type="project" value="TreeGrafter"/>
</dbReference>
<dbReference type="GO" id="GO:0000981">
    <property type="term" value="F:DNA-binding transcription factor activity, RNA polymerase II-specific"/>
    <property type="evidence" value="ECO:0007669"/>
    <property type="project" value="TreeGrafter"/>
</dbReference>
<name>A0A6J8ES24_MYTCO</name>
<dbReference type="FunFam" id="3.30.160.60:FF:000311">
    <property type="entry name" value="protein odd-skipped-related 2 isoform X1"/>
    <property type="match status" value="1"/>
</dbReference>
<dbReference type="PROSITE" id="PS50157">
    <property type="entry name" value="ZINC_FINGER_C2H2_2"/>
    <property type="match status" value="3"/>
</dbReference>
<dbReference type="FunFam" id="3.30.160.60:FF:000254">
    <property type="entry name" value="Odd-skipped related transciption factor 1"/>
    <property type="match status" value="1"/>
</dbReference>
<dbReference type="InterPro" id="IPR050717">
    <property type="entry name" value="C2H2-ZF_Transcription_Reg"/>
</dbReference>
<evidence type="ECO:0000313" key="13">
    <source>
        <dbReference type="EMBL" id="CAC5422596.1"/>
    </source>
</evidence>
<evidence type="ECO:0000256" key="4">
    <source>
        <dbReference type="ARBA" id="ARBA00022771"/>
    </source>
</evidence>
<keyword evidence="2" id="KW-0479">Metal-binding</keyword>
<evidence type="ECO:0000256" key="1">
    <source>
        <dbReference type="ARBA" id="ARBA00004123"/>
    </source>
</evidence>
<dbReference type="Gene3D" id="3.30.160.60">
    <property type="entry name" value="Classic Zinc Finger"/>
    <property type="match status" value="3"/>
</dbReference>
<keyword evidence="5" id="KW-0862">Zinc</keyword>
<evidence type="ECO:0000313" key="14">
    <source>
        <dbReference type="Proteomes" id="UP000507470"/>
    </source>
</evidence>
<comment type="similarity">
    <text evidence="9">Belongs to the Odd C2H2-type zinc-finger protein family.</text>
</comment>
<keyword evidence="6" id="KW-0805">Transcription regulation</keyword>
<evidence type="ECO:0000256" key="9">
    <source>
        <dbReference type="ARBA" id="ARBA00038339"/>
    </source>
</evidence>
<reference evidence="13 14" key="1">
    <citation type="submission" date="2020-06" db="EMBL/GenBank/DDBJ databases">
        <authorList>
            <person name="Li R."/>
            <person name="Bekaert M."/>
        </authorList>
    </citation>
    <scope>NUCLEOTIDE SEQUENCE [LARGE SCALE GENOMIC DNA]</scope>
    <source>
        <strain evidence="14">wild</strain>
    </source>
</reference>
<evidence type="ECO:0000256" key="6">
    <source>
        <dbReference type="ARBA" id="ARBA00023015"/>
    </source>
</evidence>
<dbReference type="GO" id="GO:0005634">
    <property type="term" value="C:nucleus"/>
    <property type="evidence" value="ECO:0007669"/>
    <property type="project" value="UniProtKB-SubCell"/>
</dbReference>
<protein>
    <recommendedName>
        <fullName evidence="10">Protein odd-skipped-related 1</fullName>
    </recommendedName>
</protein>
<keyword evidence="7" id="KW-0804">Transcription</keyword>
<proteinExistence type="inferred from homology"/>
<evidence type="ECO:0000259" key="12">
    <source>
        <dbReference type="PROSITE" id="PS50157"/>
    </source>
</evidence>
<evidence type="ECO:0000256" key="2">
    <source>
        <dbReference type="ARBA" id="ARBA00022723"/>
    </source>
</evidence>
<dbReference type="AlphaFoldDB" id="A0A6J8ES24"/>
<evidence type="ECO:0000256" key="8">
    <source>
        <dbReference type="ARBA" id="ARBA00023242"/>
    </source>
</evidence>
<dbReference type="EMBL" id="CACVKT020009642">
    <property type="protein sequence ID" value="CAC5422596.1"/>
    <property type="molecule type" value="Genomic_DNA"/>
</dbReference>
<evidence type="ECO:0000256" key="3">
    <source>
        <dbReference type="ARBA" id="ARBA00022737"/>
    </source>
</evidence>
<evidence type="ECO:0000256" key="10">
    <source>
        <dbReference type="ARBA" id="ARBA00039296"/>
    </source>
</evidence>
<accession>A0A6J8ES24</accession>
<keyword evidence="4 11" id="KW-0863">Zinc-finger</keyword>
<sequence>MHMYMYHLRVAHLQSRECIRDDTNYFPLQSLIKYFSCSKSNQTNLEPCSNLDICLPDHAEIKSRELRFDFSNLAISATRGHIGDPTKDAIVVSHATMNNTENSLNSVRQLSDKPEELINYKTKPCRKRICSVKTSREKREFVCEYCGRNFTKSYNLLIHIRTHTDERPFSCTVCNKRFRRQDHLRDHRYIHAKEKPFKCLVCGKGFCQSRTLNVHKTVHMNKKENKEQ</sequence>
<evidence type="ECO:0000256" key="11">
    <source>
        <dbReference type="PROSITE-ProRule" id="PRU00042"/>
    </source>
</evidence>
<dbReference type="SMART" id="SM00355">
    <property type="entry name" value="ZnF_C2H2"/>
    <property type="match status" value="3"/>
</dbReference>
<comment type="subcellular location">
    <subcellularLocation>
        <location evidence="1">Nucleus</location>
    </subcellularLocation>
</comment>
<dbReference type="Pfam" id="PF00096">
    <property type="entry name" value="zf-C2H2"/>
    <property type="match status" value="2"/>
</dbReference>
<feature type="domain" description="C2H2-type" evidence="12">
    <location>
        <begin position="197"/>
        <end position="224"/>
    </location>
</feature>
<keyword evidence="3" id="KW-0677">Repeat</keyword>
<dbReference type="OrthoDB" id="9451254at2759"/>
<evidence type="ECO:0000256" key="7">
    <source>
        <dbReference type="ARBA" id="ARBA00023163"/>
    </source>
</evidence>
<dbReference type="GO" id="GO:0008270">
    <property type="term" value="F:zinc ion binding"/>
    <property type="evidence" value="ECO:0007669"/>
    <property type="project" value="UniProtKB-KW"/>
</dbReference>
<feature type="domain" description="C2H2-type" evidence="12">
    <location>
        <begin position="169"/>
        <end position="196"/>
    </location>
</feature>
<dbReference type="PROSITE" id="PS00028">
    <property type="entry name" value="ZINC_FINGER_C2H2_1"/>
    <property type="match status" value="3"/>
</dbReference>
<dbReference type="PANTHER" id="PTHR14196">
    <property type="entry name" value="ODD-SKIPPED - RELATED"/>
    <property type="match status" value="1"/>
</dbReference>
<dbReference type="PANTHER" id="PTHR14196:SF5">
    <property type="entry name" value="PROTEIN ODD-SKIPPED-RELATED 1"/>
    <property type="match status" value="1"/>
</dbReference>
<organism evidence="13 14">
    <name type="scientific">Mytilus coruscus</name>
    <name type="common">Sea mussel</name>
    <dbReference type="NCBI Taxonomy" id="42192"/>
    <lineage>
        <taxon>Eukaryota</taxon>
        <taxon>Metazoa</taxon>
        <taxon>Spiralia</taxon>
        <taxon>Lophotrochozoa</taxon>
        <taxon>Mollusca</taxon>
        <taxon>Bivalvia</taxon>
        <taxon>Autobranchia</taxon>
        <taxon>Pteriomorphia</taxon>
        <taxon>Mytilida</taxon>
        <taxon>Mytiloidea</taxon>
        <taxon>Mytilidae</taxon>
        <taxon>Mytilinae</taxon>
        <taxon>Mytilus</taxon>
    </lineage>
</organism>